<keyword evidence="4" id="KW-1185">Reference proteome</keyword>
<organism evidence="3 4">
    <name type="scientific">Acrocarpospora macrocephala</name>
    <dbReference type="NCBI Taxonomy" id="150177"/>
    <lineage>
        <taxon>Bacteria</taxon>
        <taxon>Bacillati</taxon>
        <taxon>Actinomycetota</taxon>
        <taxon>Actinomycetes</taxon>
        <taxon>Streptosporangiales</taxon>
        <taxon>Streptosporangiaceae</taxon>
        <taxon>Acrocarpospora</taxon>
    </lineage>
</organism>
<protein>
    <submittedName>
        <fullName evidence="3">Uncharacterized protein</fullName>
    </submittedName>
</protein>
<accession>A0A5M3WZZ0</accession>
<dbReference type="OrthoDB" id="4184962at2"/>
<feature type="chain" id="PRO_5039607818" evidence="2">
    <location>
        <begin position="22"/>
        <end position="180"/>
    </location>
</feature>
<feature type="compositionally biased region" description="Polar residues" evidence="1">
    <location>
        <begin position="133"/>
        <end position="170"/>
    </location>
</feature>
<name>A0A5M3WZZ0_9ACTN</name>
<dbReference type="EMBL" id="BLAE01000053">
    <property type="protein sequence ID" value="GES13986.1"/>
    <property type="molecule type" value="Genomic_DNA"/>
</dbReference>
<keyword evidence="2" id="KW-0732">Signal</keyword>
<reference evidence="3 4" key="1">
    <citation type="submission" date="2019-10" db="EMBL/GenBank/DDBJ databases">
        <title>Whole genome shotgun sequence of Acrocarpospora macrocephala NBRC 16266.</title>
        <authorList>
            <person name="Ichikawa N."/>
            <person name="Kimura A."/>
            <person name="Kitahashi Y."/>
            <person name="Komaki H."/>
            <person name="Oguchi A."/>
        </authorList>
    </citation>
    <scope>NUCLEOTIDE SEQUENCE [LARGE SCALE GENOMIC DNA]</scope>
    <source>
        <strain evidence="3 4">NBRC 16266</strain>
    </source>
</reference>
<evidence type="ECO:0000313" key="4">
    <source>
        <dbReference type="Proteomes" id="UP000331127"/>
    </source>
</evidence>
<evidence type="ECO:0000256" key="2">
    <source>
        <dbReference type="SAM" id="SignalP"/>
    </source>
</evidence>
<proteinExistence type="predicted"/>
<evidence type="ECO:0000256" key="1">
    <source>
        <dbReference type="SAM" id="MobiDB-lite"/>
    </source>
</evidence>
<evidence type="ECO:0000313" key="3">
    <source>
        <dbReference type="EMBL" id="GES13986.1"/>
    </source>
</evidence>
<comment type="caution">
    <text evidence="3">The sequence shown here is derived from an EMBL/GenBank/DDBJ whole genome shotgun (WGS) entry which is preliminary data.</text>
</comment>
<dbReference type="RefSeq" id="WP_155359202.1">
    <property type="nucleotide sequence ID" value="NZ_BAAAHL010000067.1"/>
</dbReference>
<dbReference type="AlphaFoldDB" id="A0A5M3WZZ0"/>
<sequence>MGKTAWVKPAVAAAALTAAFAAVGATTAPASATTVASEQSCLATKKFGRTSSGSRIEFTPCVKTDGKVIALDPGVACFAYGISRVHRLKDCRATGAWSLYKDGERVASSSSKDAKYPGPGTYTLTADLQGSGSWRLSDSRNRSGSVQVSAGGSMEGTITLTDSVRTPSNSDSRKRIRSSR</sequence>
<gene>
    <name evidence="3" type="ORF">Amac_075830</name>
</gene>
<dbReference type="Proteomes" id="UP000331127">
    <property type="component" value="Unassembled WGS sequence"/>
</dbReference>
<feature type="signal peptide" evidence="2">
    <location>
        <begin position="1"/>
        <end position="21"/>
    </location>
</feature>
<feature type="region of interest" description="Disordered" evidence="1">
    <location>
        <begin position="133"/>
        <end position="180"/>
    </location>
</feature>